<reference evidence="1" key="1">
    <citation type="submission" date="2022-05" db="EMBL/GenBank/DDBJ databases">
        <title>The Musa troglodytarum L. genome provides insights into the mechanism of non-climacteric behaviour and enrichment of carotenoids.</title>
        <authorList>
            <person name="Wang J."/>
        </authorList>
    </citation>
    <scope>NUCLEOTIDE SEQUENCE</scope>
    <source>
        <tissue evidence="1">Leaf</tissue>
    </source>
</reference>
<dbReference type="EMBL" id="CP097502">
    <property type="protein sequence ID" value="URD75213.1"/>
    <property type="molecule type" value="Genomic_DNA"/>
</dbReference>
<proteinExistence type="predicted"/>
<dbReference type="AlphaFoldDB" id="A0A9E7EFZ8"/>
<gene>
    <name evidence="1" type="ORF">MUK42_34082</name>
</gene>
<keyword evidence="2" id="KW-1185">Reference proteome</keyword>
<evidence type="ECO:0000313" key="2">
    <source>
        <dbReference type="Proteomes" id="UP001055439"/>
    </source>
</evidence>
<name>A0A9E7EFZ8_9LILI</name>
<protein>
    <submittedName>
        <fullName evidence="1">Uncharacterized protein</fullName>
    </submittedName>
</protein>
<accession>A0A9E7EFZ8</accession>
<evidence type="ECO:0000313" key="1">
    <source>
        <dbReference type="EMBL" id="URD75213.1"/>
    </source>
</evidence>
<sequence length="39" mass="4496">MEAPRTWSSVLHLNYHTPVIELAKLSNKSLVEIFSRSLK</sequence>
<organism evidence="1 2">
    <name type="scientific">Musa troglodytarum</name>
    <name type="common">fe'i banana</name>
    <dbReference type="NCBI Taxonomy" id="320322"/>
    <lineage>
        <taxon>Eukaryota</taxon>
        <taxon>Viridiplantae</taxon>
        <taxon>Streptophyta</taxon>
        <taxon>Embryophyta</taxon>
        <taxon>Tracheophyta</taxon>
        <taxon>Spermatophyta</taxon>
        <taxon>Magnoliopsida</taxon>
        <taxon>Liliopsida</taxon>
        <taxon>Zingiberales</taxon>
        <taxon>Musaceae</taxon>
        <taxon>Musa</taxon>
    </lineage>
</organism>
<dbReference type="Proteomes" id="UP001055439">
    <property type="component" value="Chromosome 1"/>
</dbReference>